<dbReference type="PROSITE" id="PS00444">
    <property type="entry name" value="POLYPRENYL_SYNTHASE_2"/>
    <property type="match status" value="1"/>
</dbReference>
<dbReference type="InterPro" id="IPR000092">
    <property type="entry name" value="Polyprenyl_synt"/>
</dbReference>
<dbReference type="CDD" id="cd00685">
    <property type="entry name" value="Trans_IPPS_HT"/>
    <property type="match status" value="1"/>
</dbReference>
<evidence type="ECO:0000313" key="9">
    <source>
        <dbReference type="Proteomes" id="UP000054558"/>
    </source>
</evidence>
<protein>
    <submittedName>
        <fullName evidence="8">All-trans-nonaprenyl-diphosphate synthase</fullName>
    </submittedName>
</protein>
<organism evidence="8 9">
    <name type="scientific">Klebsormidium nitens</name>
    <name type="common">Green alga</name>
    <name type="synonym">Ulothrix nitens</name>
    <dbReference type="NCBI Taxonomy" id="105231"/>
    <lineage>
        <taxon>Eukaryota</taxon>
        <taxon>Viridiplantae</taxon>
        <taxon>Streptophyta</taxon>
        <taxon>Klebsormidiophyceae</taxon>
        <taxon>Klebsormidiales</taxon>
        <taxon>Klebsormidiaceae</taxon>
        <taxon>Klebsormidium</taxon>
    </lineage>
</organism>
<dbReference type="SFLD" id="SFLDS00005">
    <property type="entry name" value="Isoprenoid_Synthase_Type_I"/>
    <property type="match status" value="1"/>
</dbReference>
<evidence type="ECO:0000313" key="8">
    <source>
        <dbReference type="EMBL" id="GAQ90608.1"/>
    </source>
</evidence>
<dbReference type="InterPro" id="IPR008949">
    <property type="entry name" value="Isoprenoid_synthase_dom_sf"/>
</dbReference>
<dbReference type="PROSITE" id="PS00723">
    <property type="entry name" value="POLYPRENYL_SYNTHASE_1"/>
    <property type="match status" value="1"/>
</dbReference>
<evidence type="ECO:0000256" key="7">
    <source>
        <dbReference type="RuleBase" id="RU004466"/>
    </source>
</evidence>
<accession>A0A1Y1IR38</accession>
<dbReference type="AlphaFoldDB" id="A0A1Y1IR38"/>
<keyword evidence="9" id="KW-1185">Reference proteome</keyword>
<evidence type="ECO:0000256" key="4">
    <source>
        <dbReference type="ARBA" id="ARBA00022723"/>
    </source>
</evidence>
<keyword evidence="6" id="KW-0414">Isoprene biosynthesis</keyword>
<dbReference type="InterPro" id="IPR033749">
    <property type="entry name" value="Polyprenyl_synt_CS"/>
</dbReference>
<dbReference type="OMA" id="GKQMRPM"/>
<dbReference type="SUPFAM" id="SSF48576">
    <property type="entry name" value="Terpenoid synthases"/>
    <property type="match status" value="1"/>
</dbReference>
<dbReference type="PANTHER" id="PTHR12001">
    <property type="entry name" value="GERANYLGERANYL PYROPHOSPHATE SYNTHASE"/>
    <property type="match status" value="1"/>
</dbReference>
<reference evidence="8 9" key="1">
    <citation type="journal article" date="2014" name="Nat. Commun.">
        <title>Klebsormidium flaccidum genome reveals primary factors for plant terrestrial adaptation.</title>
        <authorList>
            <person name="Hori K."/>
            <person name="Maruyama F."/>
            <person name="Fujisawa T."/>
            <person name="Togashi T."/>
            <person name="Yamamoto N."/>
            <person name="Seo M."/>
            <person name="Sato S."/>
            <person name="Yamada T."/>
            <person name="Mori H."/>
            <person name="Tajima N."/>
            <person name="Moriyama T."/>
            <person name="Ikeuchi M."/>
            <person name="Watanabe M."/>
            <person name="Wada H."/>
            <person name="Kobayashi K."/>
            <person name="Saito M."/>
            <person name="Masuda T."/>
            <person name="Sasaki-Sekimoto Y."/>
            <person name="Mashiguchi K."/>
            <person name="Awai K."/>
            <person name="Shimojima M."/>
            <person name="Masuda S."/>
            <person name="Iwai M."/>
            <person name="Nobusawa T."/>
            <person name="Narise T."/>
            <person name="Kondo S."/>
            <person name="Saito H."/>
            <person name="Sato R."/>
            <person name="Murakawa M."/>
            <person name="Ihara Y."/>
            <person name="Oshima-Yamada Y."/>
            <person name="Ohtaka K."/>
            <person name="Satoh M."/>
            <person name="Sonobe K."/>
            <person name="Ishii M."/>
            <person name="Ohtani R."/>
            <person name="Kanamori-Sato M."/>
            <person name="Honoki R."/>
            <person name="Miyazaki D."/>
            <person name="Mochizuki H."/>
            <person name="Umetsu J."/>
            <person name="Higashi K."/>
            <person name="Shibata D."/>
            <person name="Kamiya Y."/>
            <person name="Sato N."/>
            <person name="Nakamura Y."/>
            <person name="Tabata S."/>
            <person name="Ida S."/>
            <person name="Kurokawa K."/>
            <person name="Ohta H."/>
        </authorList>
    </citation>
    <scope>NUCLEOTIDE SEQUENCE [LARGE SCALE GENOMIC DNA]</scope>
    <source>
        <strain evidence="8 9">NIES-2285</strain>
    </source>
</reference>
<dbReference type="GO" id="GO:0008299">
    <property type="term" value="P:isoprenoid biosynthetic process"/>
    <property type="evidence" value="ECO:0000318"/>
    <property type="project" value="GO_Central"/>
</dbReference>
<dbReference type="EMBL" id="DF237611">
    <property type="protein sequence ID" value="GAQ90608.1"/>
    <property type="molecule type" value="Genomic_DNA"/>
</dbReference>
<evidence type="ECO:0000256" key="6">
    <source>
        <dbReference type="ARBA" id="ARBA00023229"/>
    </source>
</evidence>
<dbReference type="GO" id="GO:0046872">
    <property type="term" value="F:metal ion binding"/>
    <property type="evidence" value="ECO:0007669"/>
    <property type="project" value="UniProtKB-KW"/>
</dbReference>
<dbReference type="GO" id="GO:0004659">
    <property type="term" value="F:prenyltransferase activity"/>
    <property type="evidence" value="ECO:0000318"/>
    <property type="project" value="GO_Central"/>
</dbReference>
<evidence type="ECO:0000256" key="5">
    <source>
        <dbReference type="ARBA" id="ARBA00022842"/>
    </source>
</evidence>
<dbReference type="Proteomes" id="UP000054558">
    <property type="component" value="Unassembled WGS sequence"/>
</dbReference>
<keyword evidence="4" id="KW-0479">Metal-binding</keyword>
<dbReference type="Pfam" id="PF00348">
    <property type="entry name" value="polyprenyl_synt"/>
    <property type="match status" value="1"/>
</dbReference>
<keyword evidence="3 7" id="KW-0808">Transferase</keyword>
<gene>
    <name evidence="8" type="ORF">KFL_006620030</name>
</gene>
<dbReference type="OrthoDB" id="9927103at2759"/>
<dbReference type="Gene3D" id="1.10.600.10">
    <property type="entry name" value="Farnesyl Diphosphate Synthase"/>
    <property type="match status" value="1"/>
</dbReference>
<sequence>MALSAGLKAGATGFWAVQDTVQKPVNTARSRSLHFSVAAPPPSCSTSGLSSFEALSDARLADRQSCRRGFKKQRACQHDVVSAILAQPKNTEDTEDWRQRSVGNGQADLSSKGLNGHAVRTGESSNGAVNGAEPVKHTLQSITAPVAEDMRQMQQNLKSVVGNRHPMLMQAAEQIFGAGGKRIRPALVFLVARATAELARLDDLRPQHRRLAEITEMIHTASLVHDDVLDNSKTRRGKETVHELLGTRVAVLAGDFLFAQSSWYLANLDNLEVIKLISQVIADFANGEIKQAASLFDCDLTFEDYMNKSYWKTASLIAASAKSAAIFSDVPKHMQEQMFEYGRHLGLAFQVVDDILDFTQTSEQLGKPAGSDLASGNLTAPVLFALKKVPRLEELIGNEFVDEGDLAEAIALVHSGGGIDEARDLARREGDLALQCLEGLPECASKHSLQGLVGYVLDRLY</sequence>
<name>A0A1Y1IR38_KLENI</name>
<evidence type="ECO:0000256" key="3">
    <source>
        <dbReference type="ARBA" id="ARBA00022679"/>
    </source>
</evidence>
<comment type="similarity">
    <text evidence="2 7">Belongs to the FPP/GGPP synthase family.</text>
</comment>
<dbReference type="PANTHER" id="PTHR12001:SF69">
    <property type="entry name" value="ALL TRANS-POLYPRENYL-DIPHOSPHATE SYNTHASE PDSS1"/>
    <property type="match status" value="1"/>
</dbReference>
<keyword evidence="5" id="KW-0460">Magnesium</keyword>
<dbReference type="GO" id="GO:0010236">
    <property type="term" value="P:plastoquinone biosynthetic process"/>
    <property type="evidence" value="ECO:0000318"/>
    <property type="project" value="GO_Central"/>
</dbReference>
<dbReference type="STRING" id="105231.A0A1Y1IR38"/>
<proteinExistence type="inferred from homology"/>
<dbReference type="NCBIfam" id="TIGR02749">
    <property type="entry name" value="prenyl_cyano"/>
    <property type="match status" value="1"/>
</dbReference>
<evidence type="ECO:0000256" key="2">
    <source>
        <dbReference type="ARBA" id="ARBA00006706"/>
    </source>
</evidence>
<dbReference type="GO" id="GO:0009507">
    <property type="term" value="C:chloroplast"/>
    <property type="evidence" value="ECO:0000318"/>
    <property type="project" value="GO_Central"/>
</dbReference>
<evidence type="ECO:0000256" key="1">
    <source>
        <dbReference type="ARBA" id="ARBA00001946"/>
    </source>
</evidence>
<comment type="cofactor">
    <cofactor evidence="1">
        <name>Mg(2+)</name>
        <dbReference type="ChEBI" id="CHEBI:18420"/>
    </cofactor>
</comment>